<accession>A0AAN1WHU7</accession>
<dbReference type="PANTHER" id="PTHR42781:SF4">
    <property type="entry name" value="SPERMIDINE_PUTRESCINE IMPORT ATP-BINDING PROTEIN POTA"/>
    <property type="match status" value="1"/>
</dbReference>
<keyword evidence="7" id="KW-0406">Ion transport</keyword>
<proteinExistence type="predicted"/>
<dbReference type="AlphaFoldDB" id="A0AAN1WHU7"/>
<protein>
    <submittedName>
        <fullName evidence="10">Iron(III) transport system ATP-binding protein</fullName>
    </submittedName>
</protein>
<dbReference type="PROSITE" id="PS50893">
    <property type="entry name" value="ABC_TRANSPORTER_2"/>
    <property type="match status" value="1"/>
</dbReference>
<dbReference type="PROSITE" id="PS00211">
    <property type="entry name" value="ABC_TRANSPORTER_1"/>
    <property type="match status" value="1"/>
</dbReference>
<dbReference type="InterPro" id="IPR015853">
    <property type="entry name" value="ABC_transpr_FbpC"/>
</dbReference>
<dbReference type="InterPro" id="IPR003593">
    <property type="entry name" value="AAA+_ATPase"/>
</dbReference>
<dbReference type="Pfam" id="PF00005">
    <property type="entry name" value="ABC_tran"/>
    <property type="match status" value="1"/>
</dbReference>
<keyword evidence="4" id="KW-0547">Nucleotide-binding</keyword>
<dbReference type="GO" id="GO:0016887">
    <property type="term" value="F:ATP hydrolysis activity"/>
    <property type="evidence" value="ECO:0007669"/>
    <property type="project" value="InterPro"/>
</dbReference>
<evidence type="ECO:0000259" key="9">
    <source>
        <dbReference type="PROSITE" id="PS50893"/>
    </source>
</evidence>
<dbReference type="KEGG" id="marq:MARGE09_P2086"/>
<evidence type="ECO:0000256" key="1">
    <source>
        <dbReference type="ARBA" id="ARBA00022448"/>
    </source>
</evidence>
<dbReference type="InterPro" id="IPR008995">
    <property type="entry name" value="Mo/tungstate-bd_C_term_dom"/>
</dbReference>
<dbReference type="InterPro" id="IPR003439">
    <property type="entry name" value="ABC_transporter-like_ATP-bd"/>
</dbReference>
<evidence type="ECO:0000256" key="5">
    <source>
        <dbReference type="ARBA" id="ARBA00022840"/>
    </source>
</evidence>
<dbReference type="PANTHER" id="PTHR42781">
    <property type="entry name" value="SPERMIDINE/PUTRESCINE IMPORT ATP-BINDING PROTEIN POTA"/>
    <property type="match status" value="1"/>
</dbReference>
<dbReference type="SUPFAM" id="SSF52540">
    <property type="entry name" value="P-loop containing nucleoside triphosphate hydrolases"/>
    <property type="match status" value="1"/>
</dbReference>
<dbReference type="Gene3D" id="3.40.50.300">
    <property type="entry name" value="P-loop containing nucleotide triphosphate hydrolases"/>
    <property type="match status" value="1"/>
</dbReference>
<dbReference type="CDD" id="cd03259">
    <property type="entry name" value="ABC_Carb_Solutes_like"/>
    <property type="match status" value="1"/>
</dbReference>
<organism evidence="10 11">
    <name type="scientific">Marinagarivorans cellulosilyticus</name>
    <dbReference type="NCBI Taxonomy" id="2721545"/>
    <lineage>
        <taxon>Bacteria</taxon>
        <taxon>Pseudomonadati</taxon>
        <taxon>Pseudomonadota</taxon>
        <taxon>Gammaproteobacteria</taxon>
        <taxon>Cellvibrionales</taxon>
        <taxon>Cellvibrionaceae</taxon>
        <taxon>Marinagarivorans</taxon>
    </lineage>
</organism>
<dbReference type="SUPFAM" id="SSF50331">
    <property type="entry name" value="MOP-like"/>
    <property type="match status" value="1"/>
</dbReference>
<feature type="domain" description="ABC transporter" evidence="9">
    <location>
        <begin position="11"/>
        <end position="243"/>
    </location>
</feature>
<keyword evidence="1" id="KW-0813">Transport</keyword>
<dbReference type="GO" id="GO:0015408">
    <property type="term" value="F:ABC-type ferric iron transporter activity"/>
    <property type="evidence" value="ECO:0007669"/>
    <property type="project" value="InterPro"/>
</dbReference>
<dbReference type="SMART" id="SM00382">
    <property type="entry name" value="AAA"/>
    <property type="match status" value="1"/>
</dbReference>
<keyword evidence="8" id="KW-0472">Membrane</keyword>
<dbReference type="GO" id="GO:0005524">
    <property type="term" value="F:ATP binding"/>
    <property type="evidence" value="ECO:0007669"/>
    <property type="project" value="UniProtKB-KW"/>
</dbReference>
<dbReference type="GO" id="GO:0015697">
    <property type="term" value="P:quaternary ammonium group transport"/>
    <property type="evidence" value="ECO:0007669"/>
    <property type="project" value="UniProtKB-ARBA"/>
</dbReference>
<keyword evidence="2" id="KW-1003">Cell membrane</keyword>
<keyword evidence="5 10" id="KW-0067">ATP-binding</keyword>
<keyword evidence="3" id="KW-0410">Iron transport</keyword>
<evidence type="ECO:0000256" key="4">
    <source>
        <dbReference type="ARBA" id="ARBA00022741"/>
    </source>
</evidence>
<gene>
    <name evidence="10" type="ORF">MARGE09_P2086</name>
</gene>
<evidence type="ECO:0000256" key="6">
    <source>
        <dbReference type="ARBA" id="ARBA00023004"/>
    </source>
</evidence>
<evidence type="ECO:0000256" key="7">
    <source>
        <dbReference type="ARBA" id="ARBA00023065"/>
    </source>
</evidence>
<evidence type="ECO:0000256" key="3">
    <source>
        <dbReference type="ARBA" id="ARBA00022496"/>
    </source>
</evidence>
<keyword evidence="6" id="KW-0408">Iron</keyword>
<keyword evidence="11" id="KW-1185">Reference proteome</keyword>
<dbReference type="InterPro" id="IPR013611">
    <property type="entry name" value="Transp-assoc_OB_typ2"/>
</dbReference>
<dbReference type="RefSeq" id="WP_236981858.1">
    <property type="nucleotide sequence ID" value="NZ_AP023086.1"/>
</dbReference>
<dbReference type="Proteomes" id="UP001320119">
    <property type="component" value="Chromosome"/>
</dbReference>
<dbReference type="Gene3D" id="2.40.50.100">
    <property type="match status" value="1"/>
</dbReference>
<sequence length="353" mass="38955">MNNTPAELTQFAINNITVGHDGIAIVKDASLTLNNGQIGSLLGPSGCGKSTLLRALAGFEPLMSGDIVMDGNTYSTASFTLAPEQRQIGMVFQDLALFPHLTIEENIAFGLHNWPKAKIEHRVDKLLALVGLEDMKKRYPHSLSGGQQQRIALARAIAPKPKLLLLDEPFSGLDAALREALVPEVREILLKERISALLVTHDQMEAFAIADKVAVMYGGQIQQYDVPHTIYHEPATRFVADFVGEGDFLSGIVLDNNRVQSSLGILSINKPHNFAVNQAVEILVRPDDLLHDDDSDILATIISKRFRGSHFLYRVKLESQQELYCFASSHHNHAIGEDIGIKLDLDHLVIFEQ</sequence>
<evidence type="ECO:0000256" key="8">
    <source>
        <dbReference type="ARBA" id="ARBA00023136"/>
    </source>
</evidence>
<dbReference type="InterPro" id="IPR027417">
    <property type="entry name" value="P-loop_NTPase"/>
</dbReference>
<dbReference type="GO" id="GO:0043190">
    <property type="term" value="C:ATP-binding cassette (ABC) transporter complex"/>
    <property type="evidence" value="ECO:0007669"/>
    <property type="project" value="InterPro"/>
</dbReference>
<dbReference type="FunFam" id="3.40.50.300:FF:000425">
    <property type="entry name" value="Probable ABC transporter, ATP-binding subunit"/>
    <property type="match status" value="1"/>
</dbReference>
<evidence type="ECO:0000256" key="2">
    <source>
        <dbReference type="ARBA" id="ARBA00022475"/>
    </source>
</evidence>
<reference evidence="10 11" key="1">
    <citation type="journal article" date="2022" name="IScience">
        <title>An ultrasensitive nanofiber-based assay for enzymatic hydrolysis and deep-sea microbial degradation of cellulose.</title>
        <authorList>
            <person name="Tsudome M."/>
            <person name="Tachioka M."/>
            <person name="Miyazaki M."/>
            <person name="Uchimura K."/>
            <person name="Tsuda M."/>
            <person name="Takaki Y."/>
            <person name="Deguchi S."/>
        </authorList>
    </citation>
    <scope>NUCLEOTIDE SEQUENCE [LARGE SCALE GENOMIC DNA]</scope>
    <source>
        <strain evidence="10 11">GE09</strain>
    </source>
</reference>
<evidence type="ECO:0000313" key="11">
    <source>
        <dbReference type="Proteomes" id="UP001320119"/>
    </source>
</evidence>
<name>A0AAN1WHU7_9GAMM</name>
<dbReference type="EMBL" id="AP023086">
    <property type="protein sequence ID" value="BCD97885.1"/>
    <property type="molecule type" value="Genomic_DNA"/>
</dbReference>
<dbReference type="Pfam" id="PF08402">
    <property type="entry name" value="TOBE_2"/>
    <property type="match status" value="1"/>
</dbReference>
<dbReference type="InterPro" id="IPR050093">
    <property type="entry name" value="ABC_SmlMolc_Importer"/>
</dbReference>
<evidence type="ECO:0000313" key="10">
    <source>
        <dbReference type="EMBL" id="BCD97885.1"/>
    </source>
</evidence>
<dbReference type="InterPro" id="IPR017871">
    <property type="entry name" value="ABC_transporter-like_CS"/>
</dbReference>